<dbReference type="PANTHER" id="PTHR30075:SF2">
    <property type="entry name" value="GLYCINE--TRNA LIGASE, CHLOROPLASTIC_MITOCHONDRIAL 2"/>
    <property type="match status" value="1"/>
</dbReference>
<keyword evidence="5 10" id="KW-0547">Nucleotide-binding</keyword>
<protein>
    <recommendedName>
        <fullName evidence="10">Glycine--tRNA ligase beta subunit</fullName>
        <ecNumber evidence="10">6.1.1.14</ecNumber>
    </recommendedName>
    <alternativeName>
        <fullName evidence="10">Glycyl-tRNA synthetase beta subunit</fullName>
        <shortName evidence="10">GlyRS</shortName>
    </alternativeName>
</protein>
<keyword evidence="3 10" id="KW-0963">Cytoplasm</keyword>
<evidence type="ECO:0000256" key="6">
    <source>
        <dbReference type="ARBA" id="ARBA00022840"/>
    </source>
</evidence>
<comment type="subcellular location">
    <subcellularLocation>
        <location evidence="1 10">Cytoplasm</location>
    </subcellularLocation>
</comment>
<evidence type="ECO:0000256" key="4">
    <source>
        <dbReference type="ARBA" id="ARBA00022598"/>
    </source>
</evidence>
<dbReference type="AlphaFoldDB" id="A0A223KTD0"/>
<dbReference type="GO" id="GO:0006420">
    <property type="term" value="P:arginyl-tRNA aminoacylation"/>
    <property type="evidence" value="ECO:0007669"/>
    <property type="project" value="InterPro"/>
</dbReference>
<evidence type="ECO:0000313" key="12">
    <source>
        <dbReference type="EMBL" id="AST92608.1"/>
    </source>
</evidence>
<keyword evidence="13" id="KW-1185">Reference proteome</keyword>
<evidence type="ECO:0000256" key="8">
    <source>
        <dbReference type="ARBA" id="ARBA00023146"/>
    </source>
</evidence>
<evidence type="ECO:0000256" key="7">
    <source>
        <dbReference type="ARBA" id="ARBA00022917"/>
    </source>
</evidence>
<dbReference type="InterPro" id="IPR015944">
    <property type="entry name" value="Gly-tRNA-synth_bsu"/>
</dbReference>
<keyword evidence="6 10" id="KW-0067">ATP-binding</keyword>
<dbReference type="Pfam" id="PF02092">
    <property type="entry name" value="tRNA_synt_2f"/>
    <property type="match status" value="1"/>
</dbReference>
<dbReference type="RefSeq" id="WP_066418687.1">
    <property type="nucleotide sequence ID" value="NZ_CP018866.1"/>
</dbReference>
<comment type="catalytic activity">
    <reaction evidence="9 10">
        <text>tRNA(Gly) + glycine + ATP = glycyl-tRNA(Gly) + AMP + diphosphate</text>
        <dbReference type="Rhea" id="RHEA:16013"/>
        <dbReference type="Rhea" id="RHEA-COMP:9664"/>
        <dbReference type="Rhea" id="RHEA-COMP:9683"/>
        <dbReference type="ChEBI" id="CHEBI:30616"/>
        <dbReference type="ChEBI" id="CHEBI:33019"/>
        <dbReference type="ChEBI" id="CHEBI:57305"/>
        <dbReference type="ChEBI" id="CHEBI:78442"/>
        <dbReference type="ChEBI" id="CHEBI:78522"/>
        <dbReference type="ChEBI" id="CHEBI:456215"/>
        <dbReference type="EC" id="6.1.1.14"/>
    </reaction>
</comment>
<dbReference type="GO" id="GO:0005524">
    <property type="term" value="F:ATP binding"/>
    <property type="evidence" value="ECO:0007669"/>
    <property type="project" value="UniProtKB-UniRule"/>
</dbReference>
<dbReference type="STRING" id="1314751.GCA_001591425_03340"/>
<evidence type="ECO:0000313" key="13">
    <source>
        <dbReference type="Proteomes" id="UP000215224"/>
    </source>
</evidence>
<dbReference type="PANTHER" id="PTHR30075">
    <property type="entry name" value="GLYCYL-TRNA SYNTHETASE"/>
    <property type="match status" value="1"/>
</dbReference>
<accession>A0A223KTD0</accession>
<reference evidence="12 13" key="1">
    <citation type="submission" date="2016-12" db="EMBL/GenBank/DDBJ databases">
        <title>The whole genome sequencing and assembly of Bacillus cohnii DSM 6307T strain.</title>
        <authorList>
            <person name="Lee Y.-J."/>
            <person name="Yi H."/>
            <person name="Bahn Y.-S."/>
            <person name="Kim J.F."/>
            <person name="Lee D.-W."/>
        </authorList>
    </citation>
    <scope>NUCLEOTIDE SEQUENCE [LARGE SCALE GENOMIC DNA]</scope>
    <source>
        <strain evidence="12 13">DSM 6307</strain>
    </source>
</reference>
<dbReference type="GO" id="GO:0004814">
    <property type="term" value="F:arginine-tRNA ligase activity"/>
    <property type="evidence" value="ECO:0007669"/>
    <property type="project" value="InterPro"/>
</dbReference>
<proteinExistence type="inferred from homology"/>
<evidence type="ECO:0000256" key="10">
    <source>
        <dbReference type="HAMAP-Rule" id="MF_00255"/>
    </source>
</evidence>
<keyword evidence="7 10" id="KW-0648">Protein biosynthesis</keyword>
<evidence type="ECO:0000259" key="11">
    <source>
        <dbReference type="Pfam" id="PF05746"/>
    </source>
</evidence>
<name>A0A223KTD0_9BACI</name>
<dbReference type="PROSITE" id="PS50861">
    <property type="entry name" value="AA_TRNA_LIGASE_II_GLYAB"/>
    <property type="match status" value="1"/>
</dbReference>
<evidence type="ECO:0000256" key="9">
    <source>
        <dbReference type="ARBA" id="ARBA00047937"/>
    </source>
</evidence>
<gene>
    <name evidence="10" type="primary">glyS</name>
    <name evidence="12" type="ORF">BC6307_15570</name>
</gene>
<dbReference type="InterPro" id="IPR006194">
    <property type="entry name" value="Gly-tRNA-synth_heterodimer"/>
</dbReference>
<keyword evidence="8 10" id="KW-0030">Aminoacyl-tRNA synthetase</keyword>
<dbReference type="PRINTS" id="PR01045">
    <property type="entry name" value="TRNASYNTHGB"/>
</dbReference>
<dbReference type="Proteomes" id="UP000215224">
    <property type="component" value="Chromosome"/>
</dbReference>
<dbReference type="GO" id="GO:0006426">
    <property type="term" value="P:glycyl-tRNA aminoacylation"/>
    <property type="evidence" value="ECO:0007669"/>
    <property type="project" value="UniProtKB-UniRule"/>
</dbReference>
<dbReference type="HAMAP" id="MF_00255">
    <property type="entry name" value="Gly_tRNA_synth_beta"/>
    <property type="match status" value="1"/>
</dbReference>
<keyword evidence="4 10" id="KW-0436">Ligase</keyword>
<comment type="similarity">
    <text evidence="2 10">Belongs to the class-II aminoacyl-tRNA synthetase family.</text>
</comment>
<dbReference type="Pfam" id="PF05746">
    <property type="entry name" value="DALR_1"/>
    <property type="match status" value="1"/>
</dbReference>
<dbReference type="EC" id="6.1.1.14" evidence="10"/>
<dbReference type="GO" id="GO:0004820">
    <property type="term" value="F:glycine-tRNA ligase activity"/>
    <property type="evidence" value="ECO:0007669"/>
    <property type="project" value="UniProtKB-UniRule"/>
</dbReference>
<dbReference type="KEGG" id="bcoh:BC6307_15570"/>
<evidence type="ECO:0000256" key="1">
    <source>
        <dbReference type="ARBA" id="ARBA00004496"/>
    </source>
</evidence>
<dbReference type="InterPro" id="IPR008909">
    <property type="entry name" value="DALR_anticod-bd"/>
</dbReference>
<evidence type="ECO:0000256" key="5">
    <source>
        <dbReference type="ARBA" id="ARBA00022741"/>
    </source>
</evidence>
<dbReference type="EMBL" id="CP018866">
    <property type="protein sequence ID" value="AST92608.1"/>
    <property type="molecule type" value="Genomic_DNA"/>
</dbReference>
<organism evidence="12 13">
    <name type="scientific">Sutcliffiella cohnii</name>
    <dbReference type="NCBI Taxonomy" id="33932"/>
    <lineage>
        <taxon>Bacteria</taxon>
        <taxon>Bacillati</taxon>
        <taxon>Bacillota</taxon>
        <taxon>Bacilli</taxon>
        <taxon>Bacillales</taxon>
        <taxon>Bacillaceae</taxon>
        <taxon>Sutcliffiella</taxon>
    </lineage>
</organism>
<feature type="domain" description="DALR anticodon binding" evidence="11">
    <location>
        <begin position="587"/>
        <end position="684"/>
    </location>
</feature>
<evidence type="ECO:0000256" key="2">
    <source>
        <dbReference type="ARBA" id="ARBA00008226"/>
    </source>
</evidence>
<dbReference type="GO" id="GO:0005829">
    <property type="term" value="C:cytosol"/>
    <property type="evidence" value="ECO:0007669"/>
    <property type="project" value="TreeGrafter"/>
</dbReference>
<comment type="subunit">
    <text evidence="10">Tetramer of two alpha and two beta subunits.</text>
</comment>
<evidence type="ECO:0000256" key="3">
    <source>
        <dbReference type="ARBA" id="ARBA00022490"/>
    </source>
</evidence>
<dbReference type="SUPFAM" id="SSF109604">
    <property type="entry name" value="HD-domain/PDEase-like"/>
    <property type="match status" value="1"/>
</dbReference>
<dbReference type="NCBIfam" id="TIGR00211">
    <property type="entry name" value="glyS"/>
    <property type="match status" value="1"/>
</dbReference>
<sequence>MANRDLLIEIGLEEMPARFVTSSMNQLSDKIKEWATEHQLSFEQILPYSTPRRLAIVVKNLSEKQSDVTIEAKGPAKKIAQDEDGNWSKAAQGFVRGQGVSVDDIFFKEINGIEYVHVQKHVKGKETSKLLKELTEVITSLHFPKNMRWANEDLRYVRPIKWLTVLFGEEIVPVEIANVKANRFTYGHRFLGEKVTIASPEKYVETLLGQFVIVDSMERKEAIRSQLAILGDENGWSIPVDADLLEEVNNLVEYPTALFGNFEEEYLSLPEEVLITSMKEHQRYFPVKSKEGQLLPHFVTVRNGNHEHLDVVARGNEKVLRARLSDAAFFYKEDEKLVIDEAVAKLDKIVFHEEIGTTGTKVKRVRAFAEHIAKQLEMDDETLQHVLRAGAIYKFDLVSQMVYEFPELQGIMGEKYAKAKGEADVVAVAINEHYMPRSADDNTPSSDIGALLSIADKLDTIASFFAIGVIPTGSQDPYALRRQASGVVHTLLNKGWSTLSLQSLLQYLIDEYKNVEILKRDKEEVLQELLSFFGLRMKNLLQEENVRYDIIDAVLSLPLSDVSSIVTKAKVLEEKKQTNNFKGIVESLSRVLNIAKKAVGEHEINPSLFKQSEEEALYAAYKELQESINITIEEQRFSDAFDMLANLQQTIDAYFDNIMVMTDEEEVKVNRLAQMAKLASVIATFGDWNKILVK</sequence>